<sequence>MPQKQRLPPAPNLTISNVGTSSADVTWVGRHHSENDTPLFFCLEMRESLSKEDFVLVFTDPPSPDLEPKMRIKLNDLASNTTYILRIKSINENGAGRFTTETFTTTPTQPLAPRLLSATTSSLQIRLCTSNHDAKHKSMTSSPKYNIDIRNVDAPNSEWITVAKNRLSDVQIHGLTDGSSHILRCRAVNANGIEGVCRESTPMFHTLLSYNGRPSVQEVGSDFARLSFGTSAIAHKRNIEEYHQWIQHESKEIHKVFKEVLIKGNPSMEINENHEPTMPVHLLPQLLTCLGTKPSSIRLETLSQDQTDGSISLSAVTRWWNDTSPLAYTIRRSDSNESLVCYNSSRRDDDDAMIQGLHPNTKYSFSVRYTTSRTTSLWCDDITCTTLPRTPPFRPALVRITHQMCLLKINGFDAKERYRVEHLSVSDKRPQWRTVFNGAMPKCLVKLNNFNGGEIHKFRIRGLNSEGSPGKCSGALTITIAGERGPDTSIDILKEFTIDCTADDIIVGDRVLLDEYVEGNTLRTIAVQINAIFTRNETQSYRMEVLWCHCSRLNSKAMLKVGQLVERPMDDFAERVLRTKWASEDDRR</sequence>
<dbReference type="InterPro" id="IPR003961">
    <property type="entry name" value="FN3_dom"/>
</dbReference>
<dbReference type="HOGENOM" id="CLU_464259_0_0_1"/>
<dbReference type="PaxDb" id="35128-Thaps1751"/>
<accession>B8BRU5</accession>
<protein>
    <recommendedName>
        <fullName evidence="2">Fibronectin type-III domain-containing protein</fullName>
    </recommendedName>
</protein>
<reference evidence="3 4" key="1">
    <citation type="journal article" date="2004" name="Science">
        <title>The genome of the diatom Thalassiosira pseudonana: ecology, evolution, and metabolism.</title>
        <authorList>
            <person name="Armbrust E.V."/>
            <person name="Berges J.A."/>
            <person name="Bowler C."/>
            <person name="Green B.R."/>
            <person name="Martinez D."/>
            <person name="Putnam N.H."/>
            <person name="Zhou S."/>
            <person name="Allen A.E."/>
            <person name="Apt K.E."/>
            <person name="Bechner M."/>
            <person name="Brzezinski M.A."/>
            <person name="Chaal B.K."/>
            <person name="Chiovitti A."/>
            <person name="Davis A.K."/>
            <person name="Demarest M.S."/>
            <person name="Detter J.C."/>
            <person name="Glavina T."/>
            <person name="Goodstein D."/>
            <person name="Hadi M.Z."/>
            <person name="Hellsten U."/>
            <person name="Hildebrand M."/>
            <person name="Jenkins B.D."/>
            <person name="Jurka J."/>
            <person name="Kapitonov V.V."/>
            <person name="Kroger N."/>
            <person name="Lau W.W."/>
            <person name="Lane T.W."/>
            <person name="Larimer F.W."/>
            <person name="Lippmeier J.C."/>
            <person name="Lucas S."/>
            <person name="Medina M."/>
            <person name="Montsant A."/>
            <person name="Obornik M."/>
            <person name="Parker M.S."/>
            <person name="Palenik B."/>
            <person name="Pazour G.J."/>
            <person name="Richardson P.M."/>
            <person name="Rynearson T.A."/>
            <person name="Saito M.A."/>
            <person name="Schwartz D.C."/>
            <person name="Thamatrakoln K."/>
            <person name="Valentin K."/>
            <person name="Vardi A."/>
            <person name="Wilkerson F.P."/>
            <person name="Rokhsar D.S."/>
        </authorList>
    </citation>
    <scope>NUCLEOTIDE SEQUENCE [LARGE SCALE GENOMIC DNA]</scope>
    <source>
        <strain evidence="3 4">CCMP1335</strain>
    </source>
</reference>
<proteinExistence type="predicted"/>
<name>B8BRU5_THAPS</name>
<dbReference type="InterPro" id="IPR050964">
    <property type="entry name" value="Striated_Muscle_Regulatory"/>
</dbReference>
<dbReference type="STRING" id="35128.B8BRU5"/>
<dbReference type="SMART" id="SM00060">
    <property type="entry name" value="FN3"/>
    <property type="match status" value="4"/>
</dbReference>
<dbReference type="PROSITE" id="PS50853">
    <property type="entry name" value="FN3"/>
    <property type="match status" value="2"/>
</dbReference>
<dbReference type="GeneID" id="7449042"/>
<keyword evidence="1" id="KW-0677">Repeat</keyword>
<evidence type="ECO:0000313" key="4">
    <source>
        <dbReference type="Proteomes" id="UP000001449"/>
    </source>
</evidence>
<feature type="domain" description="Fibronectin type-III" evidence="2">
    <location>
        <begin position="293"/>
        <end position="389"/>
    </location>
</feature>
<dbReference type="EMBL" id="CM000638">
    <property type="protein sequence ID" value="EED96604.1"/>
    <property type="molecule type" value="Genomic_DNA"/>
</dbReference>
<evidence type="ECO:0000256" key="1">
    <source>
        <dbReference type="ARBA" id="ARBA00022737"/>
    </source>
</evidence>
<evidence type="ECO:0000313" key="3">
    <source>
        <dbReference type="EMBL" id="EED96604.1"/>
    </source>
</evidence>
<evidence type="ECO:0000259" key="2">
    <source>
        <dbReference type="PROSITE" id="PS50853"/>
    </source>
</evidence>
<keyword evidence="4" id="KW-1185">Reference proteome</keyword>
<dbReference type="PANTHER" id="PTHR13817:SF166">
    <property type="entry name" value="NEURONAL IGCAM-RELATED"/>
    <property type="match status" value="1"/>
</dbReference>
<dbReference type="CDD" id="cd00063">
    <property type="entry name" value="FN3"/>
    <property type="match status" value="2"/>
</dbReference>
<dbReference type="InParanoid" id="B8BRU5"/>
<dbReference type="Gene3D" id="2.60.40.10">
    <property type="entry name" value="Immunoglobulins"/>
    <property type="match status" value="3"/>
</dbReference>
<reference evidence="3 4" key="2">
    <citation type="journal article" date="2008" name="Nature">
        <title>The Phaeodactylum genome reveals the evolutionary history of diatom genomes.</title>
        <authorList>
            <person name="Bowler C."/>
            <person name="Allen A.E."/>
            <person name="Badger J.H."/>
            <person name="Grimwood J."/>
            <person name="Jabbari K."/>
            <person name="Kuo A."/>
            <person name="Maheswari U."/>
            <person name="Martens C."/>
            <person name="Maumus F."/>
            <person name="Otillar R.P."/>
            <person name="Rayko E."/>
            <person name="Salamov A."/>
            <person name="Vandepoele K."/>
            <person name="Beszteri B."/>
            <person name="Gruber A."/>
            <person name="Heijde M."/>
            <person name="Katinka M."/>
            <person name="Mock T."/>
            <person name="Valentin K."/>
            <person name="Verret F."/>
            <person name="Berges J.A."/>
            <person name="Brownlee C."/>
            <person name="Cadoret J.P."/>
            <person name="Chiovitti A."/>
            <person name="Choi C.J."/>
            <person name="Coesel S."/>
            <person name="De Martino A."/>
            <person name="Detter J.C."/>
            <person name="Durkin C."/>
            <person name="Falciatore A."/>
            <person name="Fournet J."/>
            <person name="Haruta M."/>
            <person name="Huysman M.J."/>
            <person name="Jenkins B.D."/>
            <person name="Jiroutova K."/>
            <person name="Jorgensen R.E."/>
            <person name="Joubert Y."/>
            <person name="Kaplan A."/>
            <person name="Kroger N."/>
            <person name="Kroth P.G."/>
            <person name="La Roche J."/>
            <person name="Lindquist E."/>
            <person name="Lommer M."/>
            <person name="Martin-Jezequel V."/>
            <person name="Lopez P.J."/>
            <person name="Lucas S."/>
            <person name="Mangogna M."/>
            <person name="McGinnis K."/>
            <person name="Medlin L.K."/>
            <person name="Montsant A."/>
            <person name="Oudot-Le Secq M.P."/>
            <person name="Napoli C."/>
            <person name="Obornik M."/>
            <person name="Parker M.S."/>
            <person name="Petit J.L."/>
            <person name="Porcel B.M."/>
            <person name="Poulsen N."/>
            <person name="Robison M."/>
            <person name="Rychlewski L."/>
            <person name="Rynearson T.A."/>
            <person name="Schmutz J."/>
            <person name="Shapiro H."/>
            <person name="Siaut M."/>
            <person name="Stanley M."/>
            <person name="Sussman M.R."/>
            <person name="Taylor A.R."/>
            <person name="Vardi A."/>
            <person name="von Dassow P."/>
            <person name="Vyverman W."/>
            <person name="Willis A."/>
            <person name="Wyrwicz L.S."/>
            <person name="Rokhsar D.S."/>
            <person name="Weissenbach J."/>
            <person name="Armbrust E.V."/>
            <person name="Green B.R."/>
            <person name="Van de Peer Y."/>
            <person name="Grigoriev I.V."/>
        </authorList>
    </citation>
    <scope>NUCLEOTIDE SEQUENCE [LARGE SCALE GENOMIC DNA]</scope>
    <source>
        <strain evidence="3 4">CCMP1335</strain>
    </source>
</reference>
<dbReference type="RefSeq" id="XP_002286963.1">
    <property type="nucleotide sequence ID" value="XM_002286927.1"/>
</dbReference>
<dbReference type="Proteomes" id="UP000001449">
    <property type="component" value="Chromosome 1"/>
</dbReference>
<dbReference type="InterPro" id="IPR036116">
    <property type="entry name" value="FN3_sf"/>
</dbReference>
<dbReference type="AlphaFoldDB" id="B8BRU5"/>
<dbReference type="SUPFAM" id="SSF49265">
    <property type="entry name" value="Fibronectin type III"/>
    <property type="match status" value="2"/>
</dbReference>
<gene>
    <name evidence="3" type="ORF">THAPSDRAFT_1751</name>
</gene>
<dbReference type="PANTHER" id="PTHR13817">
    <property type="entry name" value="TITIN"/>
    <property type="match status" value="1"/>
</dbReference>
<feature type="domain" description="Fibronectin type-III" evidence="2">
    <location>
        <begin position="9"/>
        <end position="111"/>
    </location>
</feature>
<dbReference type="KEGG" id="tps:THAPSDRAFT_1751"/>
<dbReference type="InterPro" id="IPR013783">
    <property type="entry name" value="Ig-like_fold"/>
</dbReference>
<organism evidence="3 4">
    <name type="scientific">Thalassiosira pseudonana</name>
    <name type="common">Marine diatom</name>
    <name type="synonym">Cyclotella nana</name>
    <dbReference type="NCBI Taxonomy" id="35128"/>
    <lineage>
        <taxon>Eukaryota</taxon>
        <taxon>Sar</taxon>
        <taxon>Stramenopiles</taxon>
        <taxon>Ochrophyta</taxon>
        <taxon>Bacillariophyta</taxon>
        <taxon>Coscinodiscophyceae</taxon>
        <taxon>Thalassiosirophycidae</taxon>
        <taxon>Thalassiosirales</taxon>
        <taxon>Thalassiosiraceae</taxon>
        <taxon>Thalassiosira</taxon>
    </lineage>
</organism>